<evidence type="ECO:0000313" key="11">
    <source>
        <dbReference type="Proteomes" id="UP000298663"/>
    </source>
</evidence>
<evidence type="ECO:0000256" key="5">
    <source>
        <dbReference type="ARBA" id="ARBA00022723"/>
    </source>
</evidence>
<sequence>MQAAGQRIPECKIQEVQHDPRSAKFHRPEQGTPGIFDGHYRDKSTTDPKSRVQQNTSAAIQPFHLDFGSIREREFCKLGRRSGRLLPVVYTDGACSSNGRKNARAGYGVYWGDDHPDNVSKPLEGSVATNNRAELQAVVVACSRLWPRISLA</sequence>
<dbReference type="InterPro" id="IPR050092">
    <property type="entry name" value="RNase_H"/>
</dbReference>
<dbReference type="Proteomes" id="UP000298663">
    <property type="component" value="Unassembled WGS sequence"/>
</dbReference>
<reference evidence="10 11" key="2">
    <citation type="journal article" date="2019" name="G3 (Bethesda)">
        <title>Hybrid Assembly of the Genome of the Entomopathogenic Nematode Steinernema carpocapsae Identifies the X-Chromosome.</title>
        <authorList>
            <person name="Serra L."/>
            <person name="Macchietto M."/>
            <person name="Macias-Munoz A."/>
            <person name="McGill C.J."/>
            <person name="Rodriguez I.M."/>
            <person name="Rodriguez B."/>
            <person name="Murad R."/>
            <person name="Mortazavi A."/>
        </authorList>
    </citation>
    <scope>NUCLEOTIDE SEQUENCE [LARGE SCALE GENOMIC DNA]</scope>
    <source>
        <strain evidence="10 11">ALL</strain>
    </source>
</reference>
<feature type="region of interest" description="Disordered" evidence="8">
    <location>
        <begin position="1"/>
        <end position="54"/>
    </location>
</feature>
<feature type="compositionally biased region" description="Basic and acidic residues" evidence="8">
    <location>
        <begin position="9"/>
        <end position="29"/>
    </location>
</feature>
<proteinExistence type="inferred from homology"/>
<evidence type="ECO:0000256" key="6">
    <source>
        <dbReference type="ARBA" id="ARBA00022759"/>
    </source>
</evidence>
<dbReference type="PROSITE" id="PS50879">
    <property type="entry name" value="RNASE_H_1"/>
    <property type="match status" value="1"/>
</dbReference>
<dbReference type="Gene3D" id="3.30.420.10">
    <property type="entry name" value="Ribonuclease H-like superfamily/Ribonuclease H"/>
    <property type="match status" value="1"/>
</dbReference>
<dbReference type="PANTHER" id="PTHR10642:SF26">
    <property type="entry name" value="RIBONUCLEASE H1"/>
    <property type="match status" value="1"/>
</dbReference>
<dbReference type="AlphaFoldDB" id="A0A4U5N412"/>
<dbReference type="Pfam" id="PF00075">
    <property type="entry name" value="RNase_H"/>
    <property type="match status" value="1"/>
</dbReference>
<keyword evidence="5" id="KW-0479">Metal-binding</keyword>
<evidence type="ECO:0000256" key="1">
    <source>
        <dbReference type="ARBA" id="ARBA00000077"/>
    </source>
</evidence>
<dbReference type="SUPFAM" id="SSF53098">
    <property type="entry name" value="Ribonuclease H-like"/>
    <property type="match status" value="1"/>
</dbReference>
<comment type="similarity">
    <text evidence="2">Belongs to the RNase H family.</text>
</comment>
<comment type="catalytic activity">
    <reaction evidence="1">
        <text>Endonucleolytic cleavage to 5'-phosphomonoester.</text>
        <dbReference type="EC" id="3.1.26.4"/>
    </reaction>
</comment>
<name>A0A4U5N412_STECR</name>
<organism evidence="10 11">
    <name type="scientific">Steinernema carpocapsae</name>
    <name type="common">Entomopathogenic nematode</name>
    <dbReference type="NCBI Taxonomy" id="34508"/>
    <lineage>
        <taxon>Eukaryota</taxon>
        <taxon>Metazoa</taxon>
        <taxon>Ecdysozoa</taxon>
        <taxon>Nematoda</taxon>
        <taxon>Chromadorea</taxon>
        <taxon>Rhabditida</taxon>
        <taxon>Tylenchina</taxon>
        <taxon>Panagrolaimomorpha</taxon>
        <taxon>Strongyloidoidea</taxon>
        <taxon>Steinernematidae</taxon>
        <taxon>Steinernema</taxon>
    </lineage>
</organism>
<keyword evidence="11" id="KW-1185">Reference proteome</keyword>
<feature type="compositionally biased region" description="Basic and acidic residues" evidence="8">
    <location>
        <begin position="38"/>
        <end position="50"/>
    </location>
</feature>
<keyword evidence="4" id="KW-0540">Nuclease</keyword>
<reference evidence="10 11" key="1">
    <citation type="journal article" date="2015" name="Genome Biol.">
        <title>Comparative genomics of Steinernema reveals deeply conserved gene regulatory networks.</title>
        <authorList>
            <person name="Dillman A.R."/>
            <person name="Macchietto M."/>
            <person name="Porter C.F."/>
            <person name="Rogers A."/>
            <person name="Williams B."/>
            <person name="Antoshechkin I."/>
            <person name="Lee M.M."/>
            <person name="Goodwin Z."/>
            <person name="Lu X."/>
            <person name="Lewis E.E."/>
            <person name="Goodrich-Blair H."/>
            <person name="Stock S.P."/>
            <person name="Adams B.J."/>
            <person name="Sternberg P.W."/>
            <person name="Mortazavi A."/>
        </authorList>
    </citation>
    <scope>NUCLEOTIDE SEQUENCE [LARGE SCALE GENOMIC DNA]</scope>
    <source>
        <strain evidence="10 11">ALL</strain>
    </source>
</reference>
<dbReference type="GO" id="GO:0003676">
    <property type="term" value="F:nucleic acid binding"/>
    <property type="evidence" value="ECO:0007669"/>
    <property type="project" value="InterPro"/>
</dbReference>
<keyword evidence="6" id="KW-0255">Endonuclease</keyword>
<evidence type="ECO:0000256" key="4">
    <source>
        <dbReference type="ARBA" id="ARBA00022722"/>
    </source>
</evidence>
<evidence type="ECO:0000313" key="10">
    <source>
        <dbReference type="EMBL" id="TKR77050.1"/>
    </source>
</evidence>
<evidence type="ECO:0000256" key="3">
    <source>
        <dbReference type="ARBA" id="ARBA00012180"/>
    </source>
</evidence>
<dbReference type="EMBL" id="AZBU02000005">
    <property type="protein sequence ID" value="TKR77050.1"/>
    <property type="molecule type" value="Genomic_DNA"/>
</dbReference>
<dbReference type="GO" id="GO:0043137">
    <property type="term" value="P:DNA replication, removal of RNA primer"/>
    <property type="evidence" value="ECO:0007669"/>
    <property type="project" value="TreeGrafter"/>
</dbReference>
<evidence type="ECO:0000256" key="8">
    <source>
        <dbReference type="SAM" id="MobiDB-lite"/>
    </source>
</evidence>
<accession>A0A4U5N412</accession>
<protein>
    <recommendedName>
        <fullName evidence="3">ribonuclease H</fullName>
        <ecNumber evidence="3">3.1.26.4</ecNumber>
    </recommendedName>
</protein>
<evidence type="ECO:0000259" key="9">
    <source>
        <dbReference type="PROSITE" id="PS50879"/>
    </source>
</evidence>
<evidence type="ECO:0000256" key="7">
    <source>
        <dbReference type="ARBA" id="ARBA00022801"/>
    </source>
</evidence>
<gene>
    <name evidence="10" type="ORF">L596_018098</name>
</gene>
<evidence type="ECO:0000256" key="2">
    <source>
        <dbReference type="ARBA" id="ARBA00005300"/>
    </source>
</evidence>
<dbReference type="InterPro" id="IPR012337">
    <property type="entry name" value="RNaseH-like_sf"/>
</dbReference>
<dbReference type="PANTHER" id="PTHR10642">
    <property type="entry name" value="RIBONUCLEASE H1"/>
    <property type="match status" value="1"/>
</dbReference>
<keyword evidence="7" id="KW-0378">Hydrolase</keyword>
<dbReference type="GO" id="GO:0004523">
    <property type="term" value="F:RNA-DNA hybrid ribonuclease activity"/>
    <property type="evidence" value="ECO:0007669"/>
    <property type="project" value="UniProtKB-EC"/>
</dbReference>
<dbReference type="EC" id="3.1.26.4" evidence="3"/>
<comment type="caution">
    <text evidence="10">The sequence shown here is derived from an EMBL/GenBank/DDBJ whole genome shotgun (WGS) entry which is preliminary data.</text>
</comment>
<feature type="domain" description="RNase H type-1" evidence="9">
    <location>
        <begin position="83"/>
        <end position="152"/>
    </location>
</feature>
<dbReference type="OrthoDB" id="90239at2759"/>
<dbReference type="STRING" id="34508.A0A4U5N412"/>
<dbReference type="GO" id="GO:0046872">
    <property type="term" value="F:metal ion binding"/>
    <property type="evidence" value="ECO:0007669"/>
    <property type="project" value="UniProtKB-KW"/>
</dbReference>
<dbReference type="InterPro" id="IPR036397">
    <property type="entry name" value="RNaseH_sf"/>
</dbReference>
<dbReference type="InterPro" id="IPR002156">
    <property type="entry name" value="RNaseH_domain"/>
</dbReference>